<comment type="caution">
    <text evidence="3">The sequence shown here is derived from an EMBL/GenBank/DDBJ whole genome shotgun (WGS) entry which is preliminary data.</text>
</comment>
<gene>
    <name evidence="3" type="ORF">DD902_14110</name>
</gene>
<proteinExistence type="predicted"/>
<evidence type="ECO:0000313" key="4">
    <source>
        <dbReference type="Proteomes" id="UP000246800"/>
    </source>
</evidence>
<dbReference type="EMBL" id="QEIT01000382">
    <property type="protein sequence ID" value="PWZ70278.1"/>
    <property type="molecule type" value="Genomic_DNA"/>
</dbReference>
<evidence type="ECO:0000256" key="1">
    <source>
        <dbReference type="ARBA" id="ARBA00022612"/>
    </source>
</evidence>
<feature type="non-terminal residue" evidence="3">
    <location>
        <position position="170"/>
    </location>
</feature>
<sequence>AEMATTATVMASAINSFGLKASDANHVADLLARSANDSAADIQYMGDALKYAGTPAKALGVSIEDTSAAIEVLSNSGLEGSQAGNALRAKFIRLANPSKNTAKEMKKLGIHLSDAKGQFVGMGELIRQFQDNMKGMTREQKLATVATIVGTEAASGFLALIEAGPDKINN</sequence>
<accession>A0A317YNF7</accession>
<feature type="domain" description="Phage tail tape measure protein" evidence="2">
    <location>
        <begin position="2"/>
        <end position="150"/>
    </location>
</feature>
<dbReference type="PANTHER" id="PTHR37813:SF1">
    <property type="entry name" value="FELS-2 PROPHAGE PROTEIN"/>
    <property type="match status" value="1"/>
</dbReference>
<dbReference type="NCBIfam" id="TIGR01760">
    <property type="entry name" value="tape_meas_TP901"/>
    <property type="match status" value="1"/>
</dbReference>
<reference evidence="3 4" key="1">
    <citation type="journal article" date="2018" name="Vet. Microbiol.">
        <title>Clonal diversity and geographic distribution of methicillin-resistant Staphylococcus pseudintermedius from Australian animals: Discovery of novel sequence types.</title>
        <authorList>
            <person name="Worthing K.A."/>
            <person name="Abraham S."/>
            <person name="Coombs G.W."/>
            <person name="Pang S."/>
            <person name="Saputra S."/>
            <person name="Jordan D."/>
            <person name="Trott D.J."/>
            <person name="Norris J.M."/>
        </authorList>
    </citation>
    <scope>NUCLEOTIDE SEQUENCE [LARGE SCALE GENOMIC DNA]</scope>
    <source>
        <strain evidence="3 4">ST525 1</strain>
    </source>
</reference>
<keyword evidence="1" id="KW-1188">Viral release from host cell</keyword>
<dbReference type="RefSeq" id="WP_110179390.1">
    <property type="nucleotide sequence ID" value="NZ_QEIT01000382.1"/>
</dbReference>
<dbReference type="PANTHER" id="PTHR37813">
    <property type="entry name" value="FELS-2 PROPHAGE PROTEIN"/>
    <property type="match status" value="1"/>
</dbReference>
<protein>
    <submittedName>
        <fullName evidence="3">Phage tail tape measure protein</fullName>
    </submittedName>
</protein>
<dbReference type="AlphaFoldDB" id="A0A317YNF7"/>
<dbReference type="Pfam" id="PF10145">
    <property type="entry name" value="PhageMin_Tail"/>
    <property type="match status" value="1"/>
</dbReference>
<dbReference type="InterPro" id="IPR010090">
    <property type="entry name" value="Phage_tape_meas"/>
</dbReference>
<organism evidence="3 4">
    <name type="scientific">Staphylococcus pseudintermedius</name>
    <dbReference type="NCBI Taxonomy" id="283734"/>
    <lineage>
        <taxon>Bacteria</taxon>
        <taxon>Bacillati</taxon>
        <taxon>Bacillota</taxon>
        <taxon>Bacilli</taxon>
        <taxon>Bacillales</taxon>
        <taxon>Staphylococcaceae</taxon>
        <taxon>Staphylococcus</taxon>
        <taxon>Staphylococcus intermedius group</taxon>
    </lineage>
</organism>
<dbReference type="Proteomes" id="UP000246800">
    <property type="component" value="Unassembled WGS sequence"/>
</dbReference>
<evidence type="ECO:0000259" key="2">
    <source>
        <dbReference type="Pfam" id="PF10145"/>
    </source>
</evidence>
<evidence type="ECO:0000313" key="3">
    <source>
        <dbReference type="EMBL" id="PWZ70278.1"/>
    </source>
</evidence>
<feature type="non-terminal residue" evidence="3">
    <location>
        <position position="1"/>
    </location>
</feature>
<name>A0A317YNF7_STAPS</name>